<evidence type="ECO:0000256" key="1">
    <source>
        <dbReference type="SAM" id="Phobius"/>
    </source>
</evidence>
<protein>
    <submittedName>
        <fullName evidence="2">Uncharacterized protein</fullName>
    </submittedName>
</protein>
<keyword evidence="1" id="KW-0812">Transmembrane</keyword>
<gene>
    <name evidence="2" type="ORF">LCGC14_2537880</name>
</gene>
<organism evidence="2">
    <name type="scientific">marine sediment metagenome</name>
    <dbReference type="NCBI Taxonomy" id="412755"/>
    <lineage>
        <taxon>unclassified sequences</taxon>
        <taxon>metagenomes</taxon>
        <taxon>ecological metagenomes</taxon>
    </lineage>
</organism>
<proteinExistence type="predicted"/>
<reference evidence="2" key="1">
    <citation type="journal article" date="2015" name="Nature">
        <title>Complex archaea that bridge the gap between prokaryotes and eukaryotes.</title>
        <authorList>
            <person name="Spang A."/>
            <person name="Saw J.H."/>
            <person name="Jorgensen S.L."/>
            <person name="Zaremba-Niedzwiedzka K."/>
            <person name="Martijn J."/>
            <person name="Lind A.E."/>
            <person name="van Eijk R."/>
            <person name="Schleper C."/>
            <person name="Guy L."/>
            <person name="Ettema T.J."/>
        </authorList>
    </citation>
    <scope>NUCLEOTIDE SEQUENCE</scope>
</reference>
<comment type="caution">
    <text evidence="2">The sequence shown here is derived from an EMBL/GenBank/DDBJ whole genome shotgun (WGS) entry which is preliminary data.</text>
</comment>
<sequence length="117" mass="13283">MPNERLKEHGRSTLHSIIVSWIPLVGAFWFLAKPILITAVSEAVADDIKIQVESSIRPINSAFKVLLGQQILNLKKDIAATEYKRDHESEDWLNEDSQQLVSMESELKALEEAKEEL</sequence>
<feature type="transmembrane region" description="Helical" evidence="1">
    <location>
        <begin position="12"/>
        <end position="32"/>
    </location>
</feature>
<dbReference type="AlphaFoldDB" id="A0A0F9D388"/>
<keyword evidence="1" id="KW-0472">Membrane</keyword>
<name>A0A0F9D388_9ZZZZ</name>
<keyword evidence="1" id="KW-1133">Transmembrane helix</keyword>
<dbReference type="EMBL" id="LAZR01041347">
    <property type="protein sequence ID" value="KKL12226.1"/>
    <property type="molecule type" value="Genomic_DNA"/>
</dbReference>
<accession>A0A0F9D388</accession>
<evidence type="ECO:0000313" key="2">
    <source>
        <dbReference type="EMBL" id="KKL12226.1"/>
    </source>
</evidence>